<evidence type="ECO:0000313" key="3">
    <source>
        <dbReference type="Proteomes" id="UP000218334"/>
    </source>
</evidence>
<proteinExistence type="predicted"/>
<gene>
    <name evidence="2" type="ORF">ARMSODRAFT_980464</name>
</gene>
<feature type="region of interest" description="Disordered" evidence="1">
    <location>
        <begin position="101"/>
        <end position="128"/>
    </location>
</feature>
<dbReference type="EMBL" id="KZ293463">
    <property type="protein sequence ID" value="PBK62836.1"/>
    <property type="molecule type" value="Genomic_DNA"/>
</dbReference>
<reference evidence="3" key="1">
    <citation type="journal article" date="2017" name="Nat. Ecol. Evol.">
        <title>Genome expansion and lineage-specific genetic innovations in the forest pathogenic fungi Armillaria.</title>
        <authorList>
            <person name="Sipos G."/>
            <person name="Prasanna A.N."/>
            <person name="Walter M.C."/>
            <person name="O'Connor E."/>
            <person name="Balint B."/>
            <person name="Krizsan K."/>
            <person name="Kiss B."/>
            <person name="Hess J."/>
            <person name="Varga T."/>
            <person name="Slot J."/>
            <person name="Riley R."/>
            <person name="Boka B."/>
            <person name="Rigling D."/>
            <person name="Barry K."/>
            <person name="Lee J."/>
            <person name="Mihaltcheva S."/>
            <person name="LaButti K."/>
            <person name="Lipzen A."/>
            <person name="Waldron R."/>
            <person name="Moloney N.M."/>
            <person name="Sperisen C."/>
            <person name="Kredics L."/>
            <person name="Vagvoelgyi C."/>
            <person name="Patrignani A."/>
            <person name="Fitzpatrick D."/>
            <person name="Nagy I."/>
            <person name="Doyle S."/>
            <person name="Anderson J.B."/>
            <person name="Grigoriev I.V."/>
            <person name="Gueldener U."/>
            <person name="Muensterkoetter M."/>
            <person name="Nagy L.G."/>
        </authorList>
    </citation>
    <scope>NUCLEOTIDE SEQUENCE [LARGE SCALE GENOMIC DNA]</scope>
    <source>
        <strain evidence="3">28-4</strain>
    </source>
</reference>
<dbReference type="AlphaFoldDB" id="A0A2H3BIF0"/>
<evidence type="ECO:0000256" key="1">
    <source>
        <dbReference type="SAM" id="MobiDB-lite"/>
    </source>
</evidence>
<protein>
    <submittedName>
        <fullName evidence="2">Uncharacterized protein</fullName>
    </submittedName>
</protein>
<name>A0A2H3BIF0_9AGAR</name>
<evidence type="ECO:0000313" key="2">
    <source>
        <dbReference type="EMBL" id="PBK62836.1"/>
    </source>
</evidence>
<accession>A0A2H3BIF0</accession>
<dbReference type="Proteomes" id="UP000218334">
    <property type="component" value="Unassembled WGS sequence"/>
</dbReference>
<sequence length="128" mass="14081">MKPHSDQVAVQLLFFLRPPLPPPSMLALNANQARIMQKLILEQESVEGAFWKVVDIEKEGGTKVGMRTAHNNNNSHALLGIEEGVEGATIAHRIMTLRHFACPPKHQPQPPTHHPATPASPDSCLPYS</sequence>
<organism evidence="2 3">
    <name type="scientific">Armillaria solidipes</name>
    <dbReference type="NCBI Taxonomy" id="1076256"/>
    <lineage>
        <taxon>Eukaryota</taxon>
        <taxon>Fungi</taxon>
        <taxon>Dikarya</taxon>
        <taxon>Basidiomycota</taxon>
        <taxon>Agaricomycotina</taxon>
        <taxon>Agaricomycetes</taxon>
        <taxon>Agaricomycetidae</taxon>
        <taxon>Agaricales</taxon>
        <taxon>Marasmiineae</taxon>
        <taxon>Physalacriaceae</taxon>
        <taxon>Armillaria</taxon>
    </lineage>
</organism>
<keyword evidence="3" id="KW-1185">Reference proteome</keyword>